<dbReference type="Proteomes" id="UP000051494">
    <property type="component" value="Unassembled WGS sequence"/>
</dbReference>
<dbReference type="Pfam" id="PF04134">
    <property type="entry name" value="DCC1-like"/>
    <property type="match status" value="1"/>
</dbReference>
<gene>
    <name evidence="1" type="ORF">CC99x_001930</name>
</gene>
<comment type="caution">
    <text evidence="1">The sequence shown here is derived from an EMBL/GenBank/DDBJ whole genome shotgun (WGS) entry which is preliminary data.</text>
</comment>
<dbReference type="RefSeq" id="WP_200953413.1">
    <property type="nucleotide sequence ID" value="NZ_LKHV02000001.1"/>
</dbReference>
<proteinExistence type="predicted"/>
<evidence type="ECO:0000313" key="2">
    <source>
        <dbReference type="Proteomes" id="UP000051494"/>
    </source>
</evidence>
<evidence type="ECO:0000313" key="1">
    <source>
        <dbReference type="EMBL" id="MCS5707658.1"/>
    </source>
</evidence>
<accession>A0AAE3L326</accession>
<keyword evidence="2" id="KW-1185">Reference proteome</keyword>
<protein>
    <submittedName>
        <fullName evidence="1">DUF393 domain-containing protein</fullName>
    </submittedName>
</protein>
<name>A0AAE3L326_9GAMM</name>
<dbReference type="GO" id="GO:0015035">
    <property type="term" value="F:protein-disulfide reductase activity"/>
    <property type="evidence" value="ECO:0007669"/>
    <property type="project" value="InterPro"/>
</dbReference>
<dbReference type="EMBL" id="LKHV02000001">
    <property type="protein sequence ID" value="MCS5707658.1"/>
    <property type="molecule type" value="Genomic_DNA"/>
</dbReference>
<organism evidence="1 2">
    <name type="scientific">Candidatus Berkiella cookevillensis</name>
    <dbReference type="NCBI Taxonomy" id="437022"/>
    <lineage>
        <taxon>Bacteria</taxon>
        <taxon>Pseudomonadati</taxon>
        <taxon>Pseudomonadota</taxon>
        <taxon>Gammaproteobacteria</taxon>
        <taxon>Candidatus Berkiellales</taxon>
        <taxon>Candidatus Berkiellaceae</taxon>
        <taxon>Candidatus Berkiella</taxon>
    </lineage>
</organism>
<sequence>MSYKISVLYFNEQNILQNDIAAIRIRNKMITVFYDGKCGLCSKEINHYRKIAPEGIFDWQDITESADDLKKEGVSLSDGLKLLHAKDHTGQLHIGVDAFILISKQLKRWRILSTIIGLPIIRQIANLVYRAFANWRFKRLDHCQLAAKEEE</sequence>
<dbReference type="AlphaFoldDB" id="A0AAE3L326"/>
<dbReference type="InterPro" id="IPR007263">
    <property type="entry name" value="DCC1-like"/>
</dbReference>
<reference evidence="1" key="2">
    <citation type="submission" date="2021-06" db="EMBL/GenBank/DDBJ databases">
        <title>Genomic Description and Analysis of Intracellular Bacteria, Candidatus Berkiella cookevillensis and Candidatus Berkiella aquae.</title>
        <authorList>
            <person name="Kidane D.T."/>
            <person name="Mehari Y.T."/>
            <person name="Rice F.C."/>
            <person name="Arivett B.A."/>
            <person name="Farone A.L."/>
            <person name="Berk S.G."/>
            <person name="Farone M.B."/>
        </authorList>
    </citation>
    <scope>NUCLEOTIDE SEQUENCE</scope>
    <source>
        <strain evidence="1">CC99</strain>
    </source>
</reference>
<reference evidence="1" key="1">
    <citation type="journal article" date="2016" name="Genome Announc.">
        <title>Draft Genome Sequences of Two Novel Amoeba-Resistant Intranuclear Bacteria, 'Candidatus Berkiella cookevillensis' and 'Candidatus Berkiella aquae'.</title>
        <authorList>
            <person name="Mehari Y.T."/>
            <person name="Arivett B.A."/>
            <person name="Farone A.L."/>
            <person name="Gunderson J.H."/>
            <person name="Farone M.B."/>
        </authorList>
    </citation>
    <scope>NUCLEOTIDE SEQUENCE</scope>
    <source>
        <strain evidence="1">CC99</strain>
    </source>
</reference>